<dbReference type="Proteomes" id="UP001195483">
    <property type="component" value="Unassembled WGS sequence"/>
</dbReference>
<evidence type="ECO:0000256" key="11">
    <source>
        <dbReference type="RuleBase" id="RU368121"/>
    </source>
</evidence>
<comment type="subcellular location">
    <subcellularLocation>
        <location evidence="1">Membrane</location>
        <topology evidence="1">Single-pass type II membrane protein</topology>
    </subcellularLocation>
</comment>
<dbReference type="Pfam" id="PF13733">
    <property type="entry name" value="Glyco_transf_7N"/>
    <property type="match status" value="1"/>
</dbReference>
<evidence type="ECO:0000256" key="9">
    <source>
        <dbReference type="ARBA" id="ARBA00023136"/>
    </source>
</evidence>
<evidence type="ECO:0000259" key="12">
    <source>
        <dbReference type="Pfam" id="PF02709"/>
    </source>
</evidence>
<dbReference type="InterPro" id="IPR027791">
    <property type="entry name" value="Galactosyl_T_C"/>
</dbReference>
<evidence type="ECO:0000256" key="3">
    <source>
        <dbReference type="ARBA" id="ARBA00005735"/>
    </source>
</evidence>
<dbReference type="InterPro" id="IPR003859">
    <property type="entry name" value="Galactosyl_T"/>
</dbReference>
<feature type="transmembrane region" description="Helical" evidence="11">
    <location>
        <begin position="16"/>
        <end position="35"/>
    </location>
</feature>
<comment type="caution">
    <text evidence="14">The sequence shown here is derived from an EMBL/GenBank/DDBJ whole genome shotgun (WGS) entry which is preliminary data.</text>
</comment>
<keyword evidence="9 11" id="KW-0472">Membrane</keyword>
<evidence type="ECO:0000259" key="13">
    <source>
        <dbReference type="Pfam" id="PF13733"/>
    </source>
</evidence>
<organism evidence="14 15">
    <name type="scientific">Potamilus streckersoni</name>
    <dbReference type="NCBI Taxonomy" id="2493646"/>
    <lineage>
        <taxon>Eukaryota</taxon>
        <taxon>Metazoa</taxon>
        <taxon>Spiralia</taxon>
        <taxon>Lophotrochozoa</taxon>
        <taxon>Mollusca</taxon>
        <taxon>Bivalvia</taxon>
        <taxon>Autobranchia</taxon>
        <taxon>Heteroconchia</taxon>
        <taxon>Palaeoheterodonta</taxon>
        <taxon>Unionida</taxon>
        <taxon>Unionoidea</taxon>
        <taxon>Unionidae</taxon>
        <taxon>Ambleminae</taxon>
        <taxon>Lampsilini</taxon>
        <taxon>Potamilus</taxon>
    </lineage>
</organism>
<evidence type="ECO:0000256" key="7">
    <source>
        <dbReference type="ARBA" id="ARBA00022968"/>
    </source>
</evidence>
<dbReference type="PANTHER" id="PTHR19300">
    <property type="entry name" value="BETA-1,4-GALACTOSYLTRANSFERASE"/>
    <property type="match status" value="1"/>
</dbReference>
<evidence type="ECO:0000313" key="15">
    <source>
        <dbReference type="Proteomes" id="UP001195483"/>
    </source>
</evidence>
<comment type="similarity">
    <text evidence="3 11">Belongs to the glycosyltransferase 7 family.</text>
</comment>
<dbReference type="Pfam" id="PF02709">
    <property type="entry name" value="Glyco_transf_7C"/>
    <property type="match status" value="1"/>
</dbReference>
<evidence type="ECO:0000256" key="5">
    <source>
        <dbReference type="ARBA" id="ARBA00022679"/>
    </source>
</evidence>
<protein>
    <recommendedName>
        <fullName evidence="11">Beta-1,4-galactosyltransferase</fullName>
        <ecNumber evidence="11">2.4.1.-</ecNumber>
    </recommendedName>
</protein>
<accession>A0AAE0RXY7</accession>
<feature type="domain" description="Galactosyltransferase C-terminal" evidence="12">
    <location>
        <begin position="237"/>
        <end position="301"/>
    </location>
</feature>
<reference evidence="14" key="3">
    <citation type="submission" date="2023-05" db="EMBL/GenBank/DDBJ databases">
        <authorList>
            <person name="Smith C.H."/>
        </authorList>
    </citation>
    <scope>NUCLEOTIDE SEQUENCE</scope>
    <source>
        <strain evidence="14">CHS0354</strain>
        <tissue evidence="14">Mantle</tissue>
    </source>
</reference>
<evidence type="ECO:0000256" key="6">
    <source>
        <dbReference type="ARBA" id="ARBA00022692"/>
    </source>
</evidence>
<dbReference type="GO" id="GO:0005975">
    <property type="term" value="P:carbohydrate metabolic process"/>
    <property type="evidence" value="ECO:0007669"/>
    <property type="project" value="InterPro"/>
</dbReference>
<dbReference type="EC" id="2.4.1.-" evidence="11"/>
<dbReference type="GO" id="GO:0016020">
    <property type="term" value="C:membrane"/>
    <property type="evidence" value="ECO:0007669"/>
    <property type="project" value="UniProtKB-SubCell"/>
</dbReference>
<reference evidence="14" key="1">
    <citation type="journal article" date="2021" name="Genome Biol. Evol.">
        <title>A High-Quality Reference Genome for a Parasitic Bivalve with Doubly Uniparental Inheritance (Bivalvia: Unionida).</title>
        <authorList>
            <person name="Smith C.H."/>
        </authorList>
    </citation>
    <scope>NUCLEOTIDE SEQUENCE</scope>
    <source>
        <strain evidence="14">CHS0354</strain>
    </source>
</reference>
<comment type="function">
    <text evidence="11">Catalyses the transfer of galactose onto proteins or lipids.</text>
</comment>
<gene>
    <name evidence="14" type="ORF">CHS0354_003598</name>
</gene>
<keyword evidence="4 11" id="KW-0328">Glycosyltransferase</keyword>
<sequence length="406" mass="46909">MVNIGFVRRILNQSQMMLFFITLCVTVVILAHMYLQSHNRPKPLSDTVIFKKTSVLAMEHISSAPERLKDLIAKSAPKKNRSALPLCPEQPSHLVGKMNIKPTVTLEEVTKENNLKNISFGGRYSPQNCNGRERTAIIIPYRDRKEHLEICVRHLHAVLQRQELEYGIYVVEMALPTQFNRGLLANAGVRTVREIYDYTCFIIHDVDMLMTDDRNLYRCGNQPVHFLTLSTKHGNNSISYADYYGAVVGFTSEQYQKCNGFSNLYFGWGGEDDDLGIRVQSAGMKFIRPKKEIGMYVALLHDGDVSNQRNPNRYVLLSQAKSRWMEEGVETVQFQRLALEYRKLYTWILIRVKEESIVRRYQQYLEDMTSRVPTILLSNVLPIEIVVAFSVNLLFTYVMMDIEQLY</sequence>
<reference evidence="14" key="2">
    <citation type="journal article" date="2021" name="Genome Biol. Evol.">
        <title>Developing a high-quality reference genome for a parasitic bivalve with doubly uniparental inheritance (Bivalvia: Unionida).</title>
        <authorList>
            <person name="Smith C.H."/>
        </authorList>
    </citation>
    <scope>NUCLEOTIDE SEQUENCE</scope>
    <source>
        <strain evidence="14">CHS0354</strain>
        <tissue evidence="14">Mantle</tissue>
    </source>
</reference>
<dbReference type="PRINTS" id="PR02050">
    <property type="entry name" value="B14GALTRFASE"/>
</dbReference>
<evidence type="ECO:0000313" key="14">
    <source>
        <dbReference type="EMBL" id="KAK3581712.1"/>
    </source>
</evidence>
<keyword evidence="5 11" id="KW-0808">Transferase</keyword>
<evidence type="ECO:0000256" key="10">
    <source>
        <dbReference type="ARBA" id="ARBA00023180"/>
    </source>
</evidence>
<proteinExistence type="inferred from homology"/>
<dbReference type="Gene3D" id="3.90.550.10">
    <property type="entry name" value="Spore Coat Polysaccharide Biosynthesis Protein SpsA, Chain A"/>
    <property type="match status" value="1"/>
</dbReference>
<keyword evidence="8 11" id="KW-1133">Transmembrane helix</keyword>
<dbReference type="InterPro" id="IPR029044">
    <property type="entry name" value="Nucleotide-diphossugar_trans"/>
</dbReference>
<evidence type="ECO:0000256" key="2">
    <source>
        <dbReference type="ARBA" id="ARBA00004922"/>
    </source>
</evidence>
<dbReference type="AlphaFoldDB" id="A0AAE0RXY7"/>
<evidence type="ECO:0000256" key="4">
    <source>
        <dbReference type="ARBA" id="ARBA00022676"/>
    </source>
</evidence>
<dbReference type="EMBL" id="JAEAOA010000283">
    <property type="protein sequence ID" value="KAK3581712.1"/>
    <property type="molecule type" value="Genomic_DNA"/>
</dbReference>
<dbReference type="GO" id="GO:0008378">
    <property type="term" value="F:galactosyltransferase activity"/>
    <property type="evidence" value="ECO:0007669"/>
    <property type="project" value="TreeGrafter"/>
</dbReference>
<name>A0AAE0RXY7_9BIVA</name>
<keyword evidence="6 11" id="KW-0812">Transmembrane</keyword>
<feature type="domain" description="Galactosyltransferase N-terminal" evidence="13">
    <location>
        <begin position="87"/>
        <end position="219"/>
    </location>
</feature>
<evidence type="ECO:0000256" key="8">
    <source>
        <dbReference type="ARBA" id="ARBA00022989"/>
    </source>
</evidence>
<evidence type="ECO:0000256" key="1">
    <source>
        <dbReference type="ARBA" id="ARBA00004606"/>
    </source>
</evidence>
<keyword evidence="10 11" id="KW-0325">Glycoprotein</keyword>
<comment type="pathway">
    <text evidence="2 11">Protein modification; protein glycosylation.</text>
</comment>
<dbReference type="SUPFAM" id="SSF53448">
    <property type="entry name" value="Nucleotide-diphospho-sugar transferases"/>
    <property type="match status" value="1"/>
</dbReference>
<dbReference type="GO" id="GO:0005794">
    <property type="term" value="C:Golgi apparatus"/>
    <property type="evidence" value="ECO:0007669"/>
    <property type="project" value="TreeGrafter"/>
</dbReference>
<dbReference type="PANTHER" id="PTHR19300:SF57">
    <property type="entry name" value="BETA-1,4-N-ACETYLGALACTOSAMINYLTRANSFERASE"/>
    <property type="match status" value="1"/>
</dbReference>
<keyword evidence="15" id="KW-1185">Reference proteome</keyword>
<dbReference type="InterPro" id="IPR027995">
    <property type="entry name" value="Galactosyl_T_N"/>
</dbReference>
<keyword evidence="7 11" id="KW-0735">Signal-anchor</keyword>